<name>A0ABD6BLI8_9EURY</name>
<dbReference type="PANTHER" id="PTHR19328">
    <property type="entry name" value="HEDGEHOG-INTERACTING PROTEIN"/>
    <property type="match status" value="1"/>
</dbReference>
<dbReference type="AlphaFoldDB" id="A0ABD6BLI8"/>
<reference evidence="3 4" key="1">
    <citation type="journal article" date="2019" name="Int. J. Syst. Evol. Microbiol.">
        <title>The Global Catalogue of Microorganisms (GCM) 10K type strain sequencing project: providing services to taxonomists for standard genome sequencing and annotation.</title>
        <authorList>
            <consortium name="The Broad Institute Genomics Platform"/>
            <consortium name="The Broad Institute Genome Sequencing Center for Infectious Disease"/>
            <person name="Wu L."/>
            <person name="Ma J."/>
        </authorList>
    </citation>
    <scope>NUCLEOTIDE SEQUENCE [LARGE SCALE GENOMIC DNA]</scope>
    <source>
        <strain evidence="3 4">CGMCC 1.12859</strain>
    </source>
</reference>
<protein>
    <submittedName>
        <fullName evidence="3">PQQ-dependent sugar dehydrogenase</fullName>
    </submittedName>
</protein>
<feature type="domain" description="Glucose/Sorbosone dehydrogenase" evidence="2">
    <location>
        <begin position="82"/>
        <end position="399"/>
    </location>
</feature>
<evidence type="ECO:0000259" key="2">
    <source>
        <dbReference type="Pfam" id="PF07995"/>
    </source>
</evidence>
<evidence type="ECO:0000256" key="1">
    <source>
        <dbReference type="SAM" id="MobiDB-lite"/>
    </source>
</evidence>
<comment type="caution">
    <text evidence="3">The sequence shown here is derived from an EMBL/GenBank/DDBJ whole genome shotgun (WGS) entry which is preliminary data.</text>
</comment>
<dbReference type="InterPro" id="IPR011042">
    <property type="entry name" value="6-blade_b-propeller_TolB-like"/>
</dbReference>
<gene>
    <name evidence="3" type="ORF">ACFSAU_00605</name>
</gene>
<proteinExistence type="predicted"/>
<feature type="compositionally biased region" description="Acidic residues" evidence="1">
    <location>
        <begin position="44"/>
        <end position="69"/>
    </location>
</feature>
<dbReference type="PANTHER" id="PTHR19328:SF75">
    <property type="entry name" value="ALDOSE SUGAR DEHYDROGENASE YLII"/>
    <property type="match status" value="1"/>
</dbReference>
<feature type="region of interest" description="Disordered" evidence="1">
    <location>
        <begin position="17"/>
        <end position="72"/>
    </location>
</feature>
<keyword evidence="4" id="KW-1185">Reference proteome</keyword>
<dbReference type="EMBL" id="JBHUCZ010000001">
    <property type="protein sequence ID" value="MFD1565983.1"/>
    <property type="molecule type" value="Genomic_DNA"/>
</dbReference>
<dbReference type="InterPro" id="IPR011041">
    <property type="entry name" value="Quinoprot_gluc/sorb_DH_b-prop"/>
</dbReference>
<dbReference type="RefSeq" id="WP_267645223.1">
    <property type="nucleotide sequence ID" value="NZ_JANHGR010000001.1"/>
</dbReference>
<dbReference type="Gene3D" id="2.120.10.30">
    <property type="entry name" value="TolB, C-terminal domain"/>
    <property type="match status" value="1"/>
</dbReference>
<dbReference type="SUPFAM" id="SSF50952">
    <property type="entry name" value="Soluble quinoprotein glucose dehydrogenase"/>
    <property type="match status" value="1"/>
</dbReference>
<evidence type="ECO:0000313" key="3">
    <source>
        <dbReference type="EMBL" id="MFD1565983.1"/>
    </source>
</evidence>
<dbReference type="Proteomes" id="UP001597139">
    <property type="component" value="Unassembled WGS sequence"/>
</dbReference>
<sequence>MDRRQFVLAGTGLLTALAGCADGETGTPTDTDTSTPTADGTDPGTDEPTEAPTDEPTDEPTETEQEPDLPESVGLETVVSGLELPVGMADVPGTGLRYVVQQGGVARVVEDGSLRETPLFDISDQLSRGYEKGLLGIALHPNFAENRRLFVRYSAPARESTPDGWSHTFVLSEFEAGPDGYTVDTDTEREILTIAQPQGNHNAGSVLFGPDGYLYVGVGDGGAANDQGRGHVEDWYDAVDGGNGQDVTENLLGSILRIDVDGTDGEQAYAIPDDNPLVGEDGLDEQYAWGFRNPWRLSFDGEDLYAGDVGQSEYEEVDLVEMGGNYGWNVKEATHCFQAGDCPDETPPEVRGGEPLLDPVIEYPHGGAPVSGISVITGNVYEGEDVPGLAGWFVFGDLNVAGRLFVARPDGSGLWETRTLPIADGDAGKLEQLFYMDRHEDGLYLLGTGADGGGVFRLGT</sequence>
<dbReference type="InterPro" id="IPR012938">
    <property type="entry name" value="Glc/Sorbosone_DH"/>
</dbReference>
<feature type="compositionally biased region" description="Low complexity" evidence="1">
    <location>
        <begin position="17"/>
        <end position="43"/>
    </location>
</feature>
<evidence type="ECO:0000313" key="4">
    <source>
        <dbReference type="Proteomes" id="UP001597139"/>
    </source>
</evidence>
<dbReference type="PROSITE" id="PS51257">
    <property type="entry name" value="PROKAR_LIPOPROTEIN"/>
    <property type="match status" value="1"/>
</dbReference>
<dbReference type="Pfam" id="PF07995">
    <property type="entry name" value="GSDH"/>
    <property type="match status" value="1"/>
</dbReference>
<accession>A0ABD6BLI8</accession>
<organism evidence="3 4">
    <name type="scientific">Halolamina litorea</name>
    <dbReference type="NCBI Taxonomy" id="1515593"/>
    <lineage>
        <taxon>Archaea</taxon>
        <taxon>Methanobacteriati</taxon>
        <taxon>Methanobacteriota</taxon>
        <taxon>Stenosarchaea group</taxon>
        <taxon>Halobacteria</taxon>
        <taxon>Halobacteriales</taxon>
        <taxon>Haloferacaceae</taxon>
    </lineage>
</organism>